<feature type="region of interest" description="Disordered" evidence="1">
    <location>
        <begin position="387"/>
        <end position="406"/>
    </location>
</feature>
<feature type="transmembrane region" description="Helical" evidence="2">
    <location>
        <begin position="178"/>
        <end position="199"/>
    </location>
</feature>
<evidence type="ECO:0000313" key="3">
    <source>
        <dbReference type="EMBL" id="SET94178.1"/>
    </source>
</evidence>
<proteinExistence type="predicted"/>
<feature type="transmembrane region" description="Helical" evidence="2">
    <location>
        <begin position="90"/>
        <end position="110"/>
    </location>
</feature>
<keyword evidence="4" id="KW-1185">Reference proteome</keyword>
<dbReference type="RefSeq" id="WP_092773533.1">
    <property type="nucleotide sequence ID" value="NZ_FOHS01000004.1"/>
</dbReference>
<feature type="transmembrane region" description="Helical" evidence="2">
    <location>
        <begin position="277"/>
        <end position="295"/>
    </location>
</feature>
<feature type="transmembrane region" description="Helical" evidence="2">
    <location>
        <begin position="327"/>
        <end position="348"/>
    </location>
</feature>
<protein>
    <recommendedName>
        <fullName evidence="5">DUF2157 domain-containing protein</fullName>
    </recommendedName>
</protein>
<evidence type="ECO:0008006" key="5">
    <source>
        <dbReference type="Google" id="ProtNLM"/>
    </source>
</evidence>
<feature type="transmembrane region" description="Helical" evidence="2">
    <location>
        <begin position="237"/>
        <end position="257"/>
    </location>
</feature>
<name>A0A1I0IBT9_9BACT</name>
<dbReference type="EMBL" id="FOHS01000004">
    <property type="protein sequence ID" value="SET94178.1"/>
    <property type="molecule type" value="Genomic_DNA"/>
</dbReference>
<feature type="transmembrane region" description="Helical" evidence="2">
    <location>
        <begin position="302"/>
        <end position="321"/>
    </location>
</feature>
<feature type="compositionally biased region" description="Gly residues" evidence="1">
    <location>
        <begin position="391"/>
        <end position="406"/>
    </location>
</feature>
<sequence>MNKAYNPIWARNEALRTAAQRWHRRGLLPLAQLQAIREAYPLDFYRPNIYLQILLFLLTTLGYLATSGLIAMSAYELFDSVLNWRGQIKIGVVTLAAALAGQLVLQRLITSSRTYRAGSDQALLYLSLGFAAIAWQAFVDAALPNVIDFLLLDSPYLALWLLPMLVMLLWATARFGDALLAALSYAAVLGLLANGLLQFGSGRLVLPFAVMAVAAGLYQLVRYLAARTDYWYYRSCFTTLEVLALATFYLGGNYLIVREGNAAIGGLPVSTQIPFAPVFYLLTALVPLFYIWQGLRQHRRTWLLTGLVALAFSGFTVRFYYSVLPLATASALLGAVLIGLMAAALRYLRTPRHGLSADAEDGSAERPGLNLEALIVAQTAHAPQAPEPGFQFGGGQSGGGGAEGQF</sequence>
<accession>A0A1I0IBT9</accession>
<dbReference type="STRING" id="82805.SAMN04487998_3272"/>
<feature type="transmembrane region" description="Helical" evidence="2">
    <location>
        <begin position="122"/>
        <end position="143"/>
    </location>
</feature>
<dbReference type="AlphaFoldDB" id="A0A1I0IBT9"/>
<feature type="transmembrane region" description="Helical" evidence="2">
    <location>
        <begin position="49"/>
        <end position="70"/>
    </location>
</feature>
<keyword evidence="2" id="KW-0472">Membrane</keyword>
<organism evidence="3 4">
    <name type="scientific">Hymenobacter actinosclerus</name>
    <dbReference type="NCBI Taxonomy" id="82805"/>
    <lineage>
        <taxon>Bacteria</taxon>
        <taxon>Pseudomonadati</taxon>
        <taxon>Bacteroidota</taxon>
        <taxon>Cytophagia</taxon>
        <taxon>Cytophagales</taxon>
        <taxon>Hymenobacteraceae</taxon>
        <taxon>Hymenobacter</taxon>
    </lineage>
</organism>
<keyword evidence="2" id="KW-0812">Transmembrane</keyword>
<evidence type="ECO:0000313" key="4">
    <source>
        <dbReference type="Proteomes" id="UP000198697"/>
    </source>
</evidence>
<gene>
    <name evidence="3" type="ORF">SAMN04487998_3272</name>
</gene>
<reference evidence="4" key="1">
    <citation type="submission" date="2016-10" db="EMBL/GenBank/DDBJ databases">
        <authorList>
            <person name="Varghese N."/>
            <person name="Submissions S."/>
        </authorList>
    </citation>
    <scope>NUCLEOTIDE SEQUENCE [LARGE SCALE GENOMIC DNA]</scope>
    <source>
        <strain evidence="4">DSM 15310</strain>
    </source>
</reference>
<feature type="transmembrane region" description="Helical" evidence="2">
    <location>
        <begin position="205"/>
        <end position="225"/>
    </location>
</feature>
<feature type="transmembrane region" description="Helical" evidence="2">
    <location>
        <begin position="149"/>
        <end position="171"/>
    </location>
</feature>
<evidence type="ECO:0000256" key="1">
    <source>
        <dbReference type="SAM" id="MobiDB-lite"/>
    </source>
</evidence>
<dbReference type="OrthoDB" id="660047at2"/>
<keyword evidence="2" id="KW-1133">Transmembrane helix</keyword>
<evidence type="ECO:0000256" key="2">
    <source>
        <dbReference type="SAM" id="Phobius"/>
    </source>
</evidence>
<dbReference type="Proteomes" id="UP000198697">
    <property type="component" value="Unassembled WGS sequence"/>
</dbReference>